<evidence type="ECO:0000256" key="4">
    <source>
        <dbReference type="SAM" id="MobiDB-lite"/>
    </source>
</evidence>
<evidence type="ECO:0000313" key="6">
    <source>
        <dbReference type="EMBL" id="KAJ5069434.1"/>
    </source>
</evidence>
<dbReference type="Proteomes" id="UP001149090">
    <property type="component" value="Unassembled WGS sequence"/>
</dbReference>
<evidence type="ECO:0000256" key="1">
    <source>
        <dbReference type="ARBA" id="ARBA00022670"/>
    </source>
</evidence>
<evidence type="ECO:0000256" key="3">
    <source>
        <dbReference type="ARBA" id="ARBA00022801"/>
    </source>
</evidence>
<evidence type="ECO:0000256" key="2">
    <source>
        <dbReference type="ARBA" id="ARBA00022786"/>
    </source>
</evidence>
<dbReference type="InterPro" id="IPR029071">
    <property type="entry name" value="Ubiquitin-like_domsf"/>
</dbReference>
<keyword evidence="3" id="KW-0378">Hydrolase</keyword>
<gene>
    <name evidence="6" type="ORF">M0811_11606</name>
</gene>
<feature type="region of interest" description="Disordered" evidence="4">
    <location>
        <begin position="944"/>
        <end position="988"/>
    </location>
</feature>
<name>A0A9Q0R878_ANAIG</name>
<feature type="domain" description="UBP34/UBP24/USP9X/USP9Y-like ARM repeat region" evidence="5">
    <location>
        <begin position="264"/>
        <end position="540"/>
    </location>
</feature>
<dbReference type="OrthoDB" id="289038at2759"/>
<keyword evidence="1" id="KW-0645">Protease</keyword>
<dbReference type="AlphaFoldDB" id="A0A9Q0R878"/>
<feature type="compositionally biased region" description="Basic and acidic residues" evidence="4">
    <location>
        <begin position="944"/>
        <end position="961"/>
    </location>
</feature>
<feature type="compositionally biased region" description="Basic and acidic residues" evidence="4">
    <location>
        <begin position="979"/>
        <end position="988"/>
    </location>
</feature>
<comment type="caution">
    <text evidence="6">The sequence shown here is derived from an EMBL/GenBank/DDBJ whole genome shotgun (WGS) entry which is preliminary data.</text>
</comment>
<protein>
    <submittedName>
        <fullName evidence="6">Ubiquitin domain-containing protein ubfd1</fullName>
    </submittedName>
</protein>
<organism evidence="6 7">
    <name type="scientific">Anaeramoeba ignava</name>
    <name type="common">Anaerobic marine amoeba</name>
    <dbReference type="NCBI Taxonomy" id="1746090"/>
    <lineage>
        <taxon>Eukaryota</taxon>
        <taxon>Metamonada</taxon>
        <taxon>Anaeramoebidae</taxon>
        <taxon>Anaeramoeba</taxon>
    </lineage>
</organism>
<dbReference type="SUPFAM" id="SSF54236">
    <property type="entry name" value="Ubiquitin-like"/>
    <property type="match status" value="1"/>
</dbReference>
<feature type="region of interest" description="Disordered" evidence="4">
    <location>
        <begin position="552"/>
        <end position="580"/>
    </location>
</feature>
<dbReference type="PANTHER" id="PTHR34660">
    <property type="entry name" value="MYB-LIKE PROTEIN X"/>
    <property type="match status" value="1"/>
</dbReference>
<reference evidence="6" key="1">
    <citation type="submission" date="2022-10" db="EMBL/GenBank/DDBJ databases">
        <title>Novel sulphate-reducing endosymbionts in the free-living metamonad Anaeramoeba.</title>
        <authorList>
            <person name="Jerlstrom-Hultqvist J."/>
            <person name="Cepicka I."/>
            <person name="Gallot-Lavallee L."/>
            <person name="Salas-Leiva D."/>
            <person name="Curtis B.A."/>
            <person name="Zahonova K."/>
            <person name="Pipaliya S."/>
            <person name="Dacks J."/>
            <person name="Roger A.J."/>
        </authorList>
    </citation>
    <scope>NUCLEOTIDE SEQUENCE</scope>
    <source>
        <strain evidence="6">BMAN</strain>
    </source>
</reference>
<sequence length="988" mass="117499">MENSFKIIYNQISQITKKLPFVQDFPKISQEIIDLINSFMKKEIFIPKSKEGFFEETIFNYLKQIQKLKLDSSLSTNIQNLYQSMIKFVLYQLQNQIVNEKLLSIIISIFSVEMYMFESIKLMIEKDEKYRNIRFKYQNIKKIKKLDQKNPKFTQLKENDTITPIYQHLTQVVFEIYLKKIIDGILLYLESFWKNLTDYEELYQSTRIILSYILFIKEKIPSISEIEPQIQIIDFKMKLAKILLDNEEAKNQKNGIKFTIEIINEIQNLKNRSENDALSHHERGKYEKQFKKTQKNCLDWLKNNRFIEKQFKGEKKDGETLQLVNQIIKFYGKYQKIPDKLINDIWALLQQDLSSNLRLKQILTQTLITITKIANKVQINDLNQKIQQVKRENYDFNFLELISSVTFIQISKNPKSISNLFGLETMWNLIQDGSGISSSVASRARVNLKNILIKKECKKIRNNYILLCIQNIQKHQSVLLSLELIKDLVSYSGQQNKIDNKMFTTKIKKLQQEHKLMDLFFEDFKYYHEKAQEGASKVSNLRKRFSPDLGFEEKEKEKEKDENENENENEKNKDHKENKPNYVEFDISTTPIVGVHSHLKEIEQRLQFLDFILTNTNLTLSFERFAQIWGFLVEKSISKMETDAFFQFIESLKLSNQQYGKGFELPFLEKVFTKIVEYFDHQKLNMMEYSIFRKFFTTINRRSNKIIPEYETITYQVYSTGTSFFKGSNYDKELKTITKTSRRLTGNFLSETIELKHLDYLWKIFLDVENEEVLTSSQTLLTNCYLLLSPTLLKKPEAGKQVQEEFISEIMKKITTISNSQQKQPQDEEKIRRCLSLLHSFIQSFDKKKGLDNLENDALKPHQQKTQIEQVSLPIQYNKQNHTMTFHDSLTIKEFRRIIQKRLKIKTDGFKLYYGKLELNKEEQTLRNLKINDLLSTQSLEVRFEEDKKQEKQSNKDKDKDKDEDEYYFNDSSDEDQVEKEKESKFQK</sequence>
<dbReference type="CDD" id="cd17039">
    <property type="entry name" value="Ubl_ubiquitin_like"/>
    <property type="match status" value="1"/>
</dbReference>
<evidence type="ECO:0000313" key="7">
    <source>
        <dbReference type="Proteomes" id="UP001149090"/>
    </source>
</evidence>
<dbReference type="Pfam" id="PF25010">
    <property type="entry name" value="ARM_UBP24_USP9X-Y"/>
    <property type="match status" value="2"/>
</dbReference>
<feature type="compositionally biased region" description="Acidic residues" evidence="4">
    <location>
        <begin position="962"/>
        <end position="978"/>
    </location>
</feature>
<keyword evidence="7" id="KW-1185">Reference proteome</keyword>
<feature type="domain" description="UBP34/UBP24/USP9X/USP9Y-like ARM repeat region" evidence="5">
    <location>
        <begin position="580"/>
        <end position="700"/>
    </location>
</feature>
<dbReference type="GO" id="GO:0006508">
    <property type="term" value="P:proteolysis"/>
    <property type="evidence" value="ECO:0007669"/>
    <property type="project" value="UniProtKB-KW"/>
</dbReference>
<dbReference type="GO" id="GO:0008233">
    <property type="term" value="F:peptidase activity"/>
    <property type="evidence" value="ECO:0007669"/>
    <property type="project" value="UniProtKB-KW"/>
</dbReference>
<accession>A0A9Q0R878</accession>
<dbReference type="PANTHER" id="PTHR34660:SF7">
    <property type="entry name" value="DNA LIGASE-LIKE PROTEIN"/>
    <property type="match status" value="1"/>
</dbReference>
<evidence type="ECO:0000259" key="5">
    <source>
        <dbReference type="Pfam" id="PF25010"/>
    </source>
</evidence>
<feature type="compositionally biased region" description="Basic and acidic residues" evidence="4">
    <location>
        <begin position="568"/>
        <end position="579"/>
    </location>
</feature>
<proteinExistence type="predicted"/>
<dbReference type="EMBL" id="JAPDFW010000104">
    <property type="protein sequence ID" value="KAJ5069434.1"/>
    <property type="molecule type" value="Genomic_DNA"/>
</dbReference>
<dbReference type="InterPro" id="IPR056850">
    <property type="entry name" value="ARM_UBP34_24_USP9X_Y"/>
</dbReference>
<keyword evidence="2" id="KW-0833">Ubl conjugation pathway</keyword>
<dbReference type="Gene3D" id="3.10.20.90">
    <property type="entry name" value="Phosphatidylinositol 3-kinase Catalytic Subunit, Chain A, domain 1"/>
    <property type="match status" value="1"/>
</dbReference>
<feature type="compositionally biased region" description="Basic and acidic residues" evidence="4">
    <location>
        <begin position="552"/>
        <end position="561"/>
    </location>
</feature>